<dbReference type="Proteomes" id="UP001213504">
    <property type="component" value="Chromosome"/>
</dbReference>
<proteinExistence type="predicted"/>
<evidence type="ECO:0000313" key="3">
    <source>
        <dbReference type="Proteomes" id="UP001213504"/>
    </source>
</evidence>
<dbReference type="GO" id="GO:0016787">
    <property type="term" value="F:hydrolase activity"/>
    <property type="evidence" value="ECO:0007669"/>
    <property type="project" value="UniProtKB-KW"/>
</dbReference>
<keyword evidence="2" id="KW-0378">Hydrolase</keyword>
<evidence type="ECO:0000313" key="2">
    <source>
        <dbReference type="EMBL" id="WFP24706.1"/>
    </source>
</evidence>
<dbReference type="InterPro" id="IPR029058">
    <property type="entry name" value="AB_hydrolase_fold"/>
</dbReference>
<dbReference type="AlphaFoldDB" id="A0AAX3T7C0"/>
<dbReference type="Pfam" id="PF00561">
    <property type="entry name" value="Abhydrolase_1"/>
    <property type="match status" value="1"/>
</dbReference>
<feature type="domain" description="AB hydrolase-1" evidence="1">
    <location>
        <begin position="21"/>
        <end position="252"/>
    </location>
</feature>
<dbReference type="SUPFAM" id="SSF53474">
    <property type="entry name" value="alpha/beta-Hydrolases"/>
    <property type="match status" value="1"/>
</dbReference>
<evidence type="ECO:0000259" key="1">
    <source>
        <dbReference type="Pfam" id="PF00561"/>
    </source>
</evidence>
<dbReference type="PANTHER" id="PTHR43798">
    <property type="entry name" value="MONOACYLGLYCEROL LIPASE"/>
    <property type="match status" value="1"/>
</dbReference>
<name>A0AAX3T7C0_9ACTN</name>
<dbReference type="InterPro" id="IPR050266">
    <property type="entry name" value="AB_hydrolase_sf"/>
</dbReference>
<organism evidence="2 3">
    <name type="scientific">Gordonia hongkongensis</name>
    <dbReference type="NCBI Taxonomy" id="1701090"/>
    <lineage>
        <taxon>Bacteria</taxon>
        <taxon>Bacillati</taxon>
        <taxon>Actinomycetota</taxon>
        <taxon>Actinomycetes</taxon>
        <taxon>Mycobacteriales</taxon>
        <taxon>Gordoniaceae</taxon>
        <taxon>Gordonia</taxon>
    </lineage>
</organism>
<accession>A0AAX3T7C0</accession>
<reference evidence="2" key="1">
    <citation type="submission" date="2023-04" db="EMBL/GenBank/DDBJ databases">
        <title>Complete genome sequence of a phthalic acid esters degrading bacterial strain.</title>
        <authorList>
            <person name="Weng L."/>
            <person name="Jia Y."/>
            <person name="Ren L."/>
        </authorList>
    </citation>
    <scope>NUCLEOTIDE SEQUENCE</scope>
    <source>
        <strain evidence="2">RL-LY01</strain>
    </source>
</reference>
<protein>
    <submittedName>
        <fullName evidence="2">Alpha/beta hydrolase</fullName>
    </submittedName>
</protein>
<dbReference type="Gene3D" id="3.40.50.1820">
    <property type="entry name" value="alpha/beta hydrolase"/>
    <property type="match status" value="1"/>
</dbReference>
<dbReference type="RefSeq" id="WP_165629404.1">
    <property type="nucleotide sequence ID" value="NZ_CP121270.1"/>
</dbReference>
<dbReference type="EMBL" id="CP121270">
    <property type="protein sequence ID" value="WFP24706.1"/>
    <property type="molecule type" value="Genomic_DNA"/>
</dbReference>
<sequence length="274" mass="30432">MPTVDVPAGSISYEDTGGPGPILVLGHGLLMDGRQWRKVIPLLPEFRCITTTLPMGAHPEPMHADADLTETGVASILADFLDALDLDDVTLVLNDWGGGQFVISQGRDKRVGRLVLASCTAFDNYPPEPARPAALLCRVPGGGWILTRMLGTRFFRHSTRAYGALTKSGIPDSLFDEWFRPAVENASIRRDLVKFATGAPSRRRLLELSDMMRRFDRPVLVVWAREDRMMPLEHADRLVELFPNASKVVVDDSWTLIPEDQPEAMADLLRGFVR</sequence>
<gene>
    <name evidence="2" type="ORF">P9A14_21720</name>
</gene>
<dbReference type="InterPro" id="IPR000073">
    <property type="entry name" value="AB_hydrolase_1"/>
</dbReference>